<dbReference type="GO" id="GO:0006952">
    <property type="term" value="P:defense response"/>
    <property type="evidence" value="ECO:0007669"/>
    <property type="project" value="UniProtKB-KW"/>
</dbReference>
<dbReference type="KEGG" id="pda:103720931"/>
<keyword evidence="3" id="KW-0677">Repeat</keyword>
<dbReference type="RefSeq" id="XP_008809126.1">
    <property type="nucleotide sequence ID" value="XM_008810904.1"/>
</dbReference>
<dbReference type="GeneID" id="103720931"/>
<comment type="similarity">
    <text evidence="1">Belongs to the disease resistance NB-LRR family.</text>
</comment>
<evidence type="ECO:0000256" key="3">
    <source>
        <dbReference type="ARBA" id="ARBA00022737"/>
    </source>
</evidence>
<evidence type="ECO:0000256" key="4">
    <source>
        <dbReference type="ARBA" id="ARBA00022741"/>
    </source>
</evidence>
<dbReference type="PANTHER" id="PTHR36766:SF70">
    <property type="entry name" value="DISEASE RESISTANCE PROTEIN RGA4"/>
    <property type="match status" value="1"/>
</dbReference>
<dbReference type="InterPro" id="IPR002182">
    <property type="entry name" value="NB-ARC"/>
</dbReference>
<feature type="domain" description="Disease resistance N-terminal" evidence="8">
    <location>
        <begin position="16"/>
        <end position="101"/>
    </location>
</feature>
<dbReference type="Proteomes" id="UP000228380">
    <property type="component" value="Unplaced"/>
</dbReference>
<protein>
    <submittedName>
        <fullName evidence="10">Disease resistance protein RGA2-like</fullName>
    </submittedName>
</protein>
<keyword evidence="4" id="KW-0547">Nucleotide-binding</keyword>
<dbReference type="Gene3D" id="3.40.50.300">
    <property type="entry name" value="P-loop containing nucleotide triphosphate hydrolases"/>
    <property type="match status" value="1"/>
</dbReference>
<dbReference type="AlphaFoldDB" id="A0A8B7CYX4"/>
<dbReference type="PANTHER" id="PTHR36766">
    <property type="entry name" value="PLANT BROAD-SPECTRUM MILDEW RESISTANCE PROTEIN RPW8"/>
    <property type="match status" value="1"/>
</dbReference>
<evidence type="ECO:0000256" key="1">
    <source>
        <dbReference type="ARBA" id="ARBA00008894"/>
    </source>
</evidence>
<dbReference type="Gene3D" id="1.20.5.4130">
    <property type="match status" value="1"/>
</dbReference>
<gene>
    <name evidence="10" type="primary">LOC103720931</name>
</gene>
<evidence type="ECO:0000259" key="7">
    <source>
        <dbReference type="Pfam" id="PF00931"/>
    </source>
</evidence>
<proteinExistence type="inferred from homology"/>
<dbReference type="OrthoDB" id="745875at2759"/>
<feature type="domain" description="NB-ARC" evidence="7">
    <location>
        <begin position="204"/>
        <end position="358"/>
    </location>
</feature>
<accession>A0A8B7CYX4</accession>
<evidence type="ECO:0000313" key="9">
    <source>
        <dbReference type="Proteomes" id="UP000228380"/>
    </source>
</evidence>
<dbReference type="InterPro" id="IPR041118">
    <property type="entry name" value="Rx_N"/>
</dbReference>
<dbReference type="GO" id="GO:0043531">
    <property type="term" value="F:ADP binding"/>
    <property type="evidence" value="ECO:0007669"/>
    <property type="project" value="InterPro"/>
</dbReference>
<reference evidence="10" key="1">
    <citation type="submission" date="2025-08" db="UniProtKB">
        <authorList>
            <consortium name="RefSeq"/>
        </authorList>
    </citation>
    <scope>IDENTIFICATION</scope>
    <source>
        <tissue evidence="10">Young leaves</tissue>
    </source>
</reference>
<evidence type="ECO:0000259" key="8">
    <source>
        <dbReference type="Pfam" id="PF18052"/>
    </source>
</evidence>
<keyword evidence="9" id="KW-1185">Reference proteome</keyword>
<keyword evidence="6" id="KW-0067">ATP-binding</keyword>
<sequence>MTGLELVVAGWFAVNVISKLADQVVSLVKKQIKYQKGVKRKLKTLAEDLKKIQAAIYSACRLQITNPALQHWMLELMDAAKAAENVLNKFSCNVAGEREEPARPRGFTKSTGTIVKRLFFHDRYLDELNDVLNRFGKVAAEMGNFLKLVELDLVVRKHREMLGGQQTTSMPIESNVVGRDNERNDMVNFLLATGNSYVCGNDVNFAVVSIVGIHGVGKTTLARCVYNDRNIQGHFDIKVWLCVSDEFNVKRLMIEIIESACIQRPHDLHRLINLDTIQGILNQVLMEKKFLVVFDGIRSDQIIAGWETLWPSFKFGKKGSRIILTTCDQNIGEMMEMKTINLKGIEGQDYWRLFEQWASRGVNPRDLPILKSVVKQIAPKLGGSPLAAKMVGLKIASMLREQGQKIMQSKL</sequence>
<keyword evidence="5" id="KW-0611">Plant defense</keyword>
<organism evidence="9 10">
    <name type="scientific">Phoenix dactylifera</name>
    <name type="common">Date palm</name>
    <dbReference type="NCBI Taxonomy" id="42345"/>
    <lineage>
        <taxon>Eukaryota</taxon>
        <taxon>Viridiplantae</taxon>
        <taxon>Streptophyta</taxon>
        <taxon>Embryophyta</taxon>
        <taxon>Tracheophyta</taxon>
        <taxon>Spermatophyta</taxon>
        <taxon>Magnoliopsida</taxon>
        <taxon>Liliopsida</taxon>
        <taxon>Arecaceae</taxon>
        <taxon>Coryphoideae</taxon>
        <taxon>Phoeniceae</taxon>
        <taxon>Phoenix</taxon>
    </lineage>
</organism>
<dbReference type="Pfam" id="PF18052">
    <property type="entry name" value="Rx_N"/>
    <property type="match status" value="1"/>
</dbReference>
<evidence type="ECO:0000313" key="10">
    <source>
        <dbReference type="RefSeq" id="XP_008809126.1"/>
    </source>
</evidence>
<dbReference type="Pfam" id="PF00931">
    <property type="entry name" value="NB-ARC"/>
    <property type="match status" value="1"/>
</dbReference>
<keyword evidence="2" id="KW-0433">Leucine-rich repeat</keyword>
<evidence type="ECO:0000256" key="2">
    <source>
        <dbReference type="ARBA" id="ARBA00022614"/>
    </source>
</evidence>
<dbReference type="InterPro" id="IPR027417">
    <property type="entry name" value="P-loop_NTPase"/>
</dbReference>
<evidence type="ECO:0000256" key="6">
    <source>
        <dbReference type="ARBA" id="ARBA00022840"/>
    </source>
</evidence>
<name>A0A8B7CYX4_PHODC</name>
<dbReference type="PRINTS" id="PR00364">
    <property type="entry name" value="DISEASERSIST"/>
</dbReference>
<dbReference type="SUPFAM" id="SSF52540">
    <property type="entry name" value="P-loop containing nucleoside triphosphate hydrolases"/>
    <property type="match status" value="1"/>
</dbReference>
<evidence type="ECO:0000256" key="5">
    <source>
        <dbReference type="ARBA" id="ARBA00022821"/>
    </source>
</evidence>
<dbReference type="GO" id="GO:0005524">
    <property type="term" value="F:ATP binding"/>
    <property type="evidence" value="ECO:0007669"/>
    <property type="project" value="UniProtKB-KW"/>
</dbReference>